<dbReference type="PROSITE" id="PS50022">
    <property type="entry name" value="FA58C_3"/>
    <property type="match status" value="1"/>
</dbReference>
<gene>
    <name evidence="2" type="ORF">GDS87_07170</name>
</gene>
<feature type="domain" description="F5/8 type C" evidence="1">
    <location>
        <begin position="1"/>
        <end position="154"/>
    </location>
</feature>
<reference evidence="2 3" key="1">
    <citation type="submission" date="2019-11" db="EMBL/GenBank/DDBJ databases">
        <title>Whole Genome Sequencing and Comparative Genomic Analyses of Lysinibacillus pakistanensis LZH-9, a Halotolerant Strain with Excellent COD Removal Capability.</title>
        <authorList>
            <person name="Zhou H."/>
        </authorList>
    </citation>
    <scope>NUCLEOTIDE SEQUENCE [LARGE SCALE GENOMIC DNA]</scope>
    <source>
        <strain evidence="2 3">LZH-9</strain>
    </source>
</reference>
<dbReference type="Gene3D" id="2.60.120.260">
    <property type="entry name" value="Galactose-binding domain-like"/>
    <property type="match status" value="2"/>
</dbReference>
<dbReference type="SUPFAM" id="SSF49785">
    <property type="entry name" value="Galactose-binding domain-like"/>
    <property type="match status" value="2"/>
</dbReference>
<evidence type="ECO:0000313" key="3">
    <source>
        <dbReference type="Proteomes" id="UP000373269"/>
    </source>
</evidence>
<sequence>MSTLNWYKIRMTSSADPIPLRSSASNQQSNSYASWKAFNGSNISPTDGWATAQQNKGWIQLDVGKNIKVNRLKITSIYNNGAEKVSPKNFSLLGSNDGITFNNIMSIKDEINWTNAESRVYAFNSVDYRFYRVDVQDNNGGNVLIIGEIEFGLLEYEKKHLLQSNNKIYSLETINSDWYNTNMTSNTTPSPLVASASGIQGSYDAWKAFNGTVTNYTDGWATPTGVTRGWVQIKFGEPKVFTKVKITSKPTANIGGVSSAPPKDFNILGSNNGVDFEILAEIKNQTNWGVPETREFTFKNYKQYTIYRVEVLNNNGTSYTALGNVLFYENYSKLLDIPNKNSANNFTKYGKNNFNNLDSIIAIKNYILQDGVSENEEGLWTTKLDRKPLSISFN</sequence>
<proteinExistence type="predicted"/>
<evidence type="ECO:0000313" key="2">
    <source>
        <dbReference type="EMBL" id="QGG50746.1"/>
    </source>
</evidence>
<protein>
    <recommendedName>
        <fullName evidence="1">F5/8 type C domain-containing protein</fullName>
    </recommendedName>
</protein>
<dbReference type="Proteomes" id="UP000373269">
    <property type="component" value="Chromosome"/>
</dbReference>
<organism evidence="2 3">
    <name type="scientific">Lysinibacillus pakistanensis</name>
    <dbReference type="NCBI Taxonomy" id="759811"/>
    <lineage>
        <taxon>Bacteria</taxon>
        <taxon>Bacillati</taxon>
        <taxon>Bacillota</taxon>
        <taxon>Bacilli</taxon>
        <taxon>Bacillales</taxon>
        <taxon>Bacillaceae</taxon>
        <taxon>Lysinibacillus</taxon>
    </lineage>
</organism>
<keyword evidence="3" id="KW-1185">Reference proteome</keyword>
<dbReference type="InterPro" id="IPR008979">
    <property type="entry name" value="Galactose-bd-like_sf"/>
</dbReference>
<dbReference type="InterPro" id="IPR000421">
    <property type="entry name" value="FA58C"/>
</dbReference>
<dbReference type="RefSeq" id="WP_369595079.1">
    <property type="nucleotide sequence ID" value="NZ_CP045835.1"/>
</dbReference>
<name>A0ABX6D8B4_9BACI</name>
<evidence type="ECO:0000259" key="1">
    <source>
        <dbReference type="PROSITE" id="PS50022"/>
    </source>
</evidence>
<dbReference type="EMBL" id="CP045835">
    <property type="protein sequence ID" value="QGG50746.1"/>
    <property type="molecule type" value="Genomic_DNA"/>
</dbReference>
<dbReference type="Pfam" id="PF00754">
    <property type="entry name" value="F5_F8_type_C"/>
    <property type="match status" value="2"/>
</dbReference>
<accession>A0ABX6D8B4</accession>